<evidence type="ECO:0000256" key="3">
    <source>
        <dbReference type="ARBA" id="ARBA00022840"/>
    </source>
</evidence>
<dbReference type="InterPro" id="IPR008995">
    <property type="entry name" value="Mo/tungstate-bd_C_term_dom"/>
</dbReference>
<keyword evidence="7" id="KW-1185">Reference proteome</keyword>
<accession>A0ABQ1ZFN2</accession>
<keyword evidence="2" id="KW-0547">Nucleotide-binding</keyword>
<evidence type="ECO:0000256" key="1">
    <source>
        <dbReference type="ARBA" id="ARBA00022448"/>
    </source>
</evidence>
<dbReference type="PANTHER" id="PTHR42781:SF4">
    <property type="entry name" value="SPERMIDINE_PUTRESCINE IMPORT ATP-BINDING PROTEIN POTA"/>
    <property type="match status" value="1"/>
</dbReference>
<dbReference type="Gene3D" id="3.40.50.300">
    <property type="entry name" value="P-loop containing nucleotide triphosphate hydrolases"/>
    <property type="match status" value="1"/>
</dbReference>
<dbReference type="Proteomes" id="UP000652153">
    <property type="component" value="Unassembled WGS sequence"/>
</dbReference>
<evidence type="ECO:0000259" key="5">
    <source>
        <dbReference type="PROSITE" id="PS50893"/>
    </source>
</evidence>
<dbReference type="SUPFAM" id="SSF52540">
    <property type="entry name" value="P-loop containing nucleoside triphosphate hydrolases"/>
    <property type="match status" value="1"/>
</dbReference>
<sequence>MLMKLELTGIQKSFHQTPALLPTNLTLEHGKFTTLLGPSGCGKTTLLRMIAGLEQPDAGEIRADGEYIYSAAKRIDTPTHKRNLGMVFQDFALWPHMTVYENVAFGLKAGKQKSDLRQKVNEALGMVRLQGMEERYPHQLSGGQQQRVAFARAVAVKPGVILFDEPLSALDAVLREEMRIEMMSLVRDMGLTALYVTHDQIEAMSMSDEIVVMQKGRILQKGTPETIYSAPNDAFVASFIGKSNWLTPDESMVRPEHVTWNKTGHDDLGYSGVVLSVSYVGERYEVRVQIEGLGVWTAYANQRVRIGESVQLYVSPERICRMDEQQQQQLGRSKPDQPHDMNQGPGAKQREVIAAAN</sequence>
<dbReference type="SMART" id="SM00382">
    <property type="entry name" value="AAA"/>
    <property type="match status" value="1"/>
</dbReference>
<feature type="region of interest" description="Disordered" evidence="4">
    <location>
        <begin position="323"/>
        <end position="357"/>
    </location>
</feature>
<dbReference type="InterPro" id="IPR003439">
    <property type="entry name" value="ABC_transporter-like_ATP-bd"/>
</dbReference>
<dbReference type="PROSITE" id="PS00211">
    <property type="entry name" value="ABC_TRANSPORTER_1"/>
    <property type="match status" value="1"/>
</dbReference>
<dbReference type="InterPro" id="IPR013611">
    <property type="entry name" value="Transp-assoc_OB_typ2"/>
</dbReference>
<gene>
    <name evidence="6" type="ORF">GCM10008014_41790</name>
</gene>
<keyword evidence="1" id="KW-0813">Transport</keyword>
<protein>
    <submittedName>
        <fullName evidence="6">ABC transporter ATP-binding protein</fullName>
    </submittedName>
</protein>
<evidence type="ECO:0000256" key="2">
    <source>
        <dbReference type="ARBA" id="ARBA00022741"/>
    </source>
</evidence>
<dbReference type="Pfam" id="PF00005">
    <property type="entry name" value="ABC_tran"/>
    <property type="match status" value="1"/>
</dbReference>
<proteinExistence type="predicted"/>
<dbReference type="InterPro" id="IPR003593">
    <property type="entry name" value="AAA+_ATPase"/>
</dbReference>
<evidence type="ECO:0000313" key="6">
    <source>
        <dbReference type="EMBL" id="GGH63913.1"/>
    </source>
</evidence>
<dbReference type="InterPro" id="IPR017871">
    <property type="entry name" value="ABC_transporter-like_CS"/>
</dbReference>
<feature type="domain" description="ABC transporter" evidence="5">
    <location>
        <begin position="5"/>
        <end position="240"/>
    </location>
</feature>
<organism evidence="6 7">
    <name type="scientific">Paenibacillus silvae</name>
    <dbReference type="NCBI Taxonomy" id="1325358"/>
    <lineage>
        <taxon>Bacteria</taxon>
        <taxon>Bacillati</taxon>
        <taxon>Bacillota</taxon>
        <taxon>Bacilli</taxon>
        <taxon>Bacillales</taxon>
        <taxon>Paenibacillaceae</taxon>
        <taxon>Paenibacillus</taxon>
    </lineage>
</organism>
<dbReference type="InterPro" id="IPR050093">
    <property type="entry name" value="ABC_SmlMolc_Importer"/>
</dbReference>
<name>A0ABQ1ZFN2_9BACL</name>
<dbReference type="SUPFAM" id="SSF50331">
    <property type="entry name" value="MOP-like"/>
    <property type="match status" value="1"/>
</dbReference>
<dbReference type="InterPro" id="IPR027417">
    <property type="entry name" value="P-loop_NTPase"/>
</dbReference>
<comment type="caution">
    <text evidence="6">The sequence shown here is derived from an EMBL/GenBank/DDBJ whole genome shotgun (WGS) entry which is preliminary data.</text>
</comment>
<reference evidence="7" key="1">
    <citation type="journal article" date="2019" name="Int. J. Syst. Evol. Microbiol.">
        <title>The Global Catalogue of Microorganisms (GCM) 10K type strain sequencing project: providing services to taxonomists for standard genome sequencing and annotation.</title>
        <authorList>
            <consortium name="The Broad Institute Genomics Platform"/>
            <consortium name="The Broad Institute Genome Sequencing Center for Infectious Disease"/>
            <person name="Wu L."/>
            <person name="Ma J."/>
        </authorList>
    </citation>
    <scope>NUCLEOTIDE SEQUENCE [LARGE SCALE GENOMIC DNA]</scope>
    <source>
        <strain evidence="7">CGMCC 1.12770</strain>
    </source>
</reference>
<dbReference type="Pfam" id="PF08402">
    <property type="entry name" value="TOBE_2"/>
    <property type="match status" value="1"/>
</dbReference>
<keyword evidence="3 6" id="KW-0067">ATP-binding</keyword>
<dbReference type="EMBL" id="BMFU01000006">
    <property type="protein sequence ID" value="GGH63913.1"/>
    <property type="molecule type" value="Genomic_DNA"/>
</dbReference>
<dbReference type="PROSITE" id="PS50893">
    <property type="entry name" value="ABC_TRANSPORTER_2"/>
    <property type="match status" value="1"/>
</dbReference>
<dbReference type="PANTHER" id="PTHR42781">
    <property type="entry name" value="SPERMIDINE/PUTRESCINE IMPORT ATP-BINDING PROTEIN POTA"/>
    <property type="match status" value="1"/>
</dbReference>
<evidence type="ECO:0000313" key="7">
    <source>
        <dbReference type="Proteomes" id="UP000652153"/>
    </source>
</evidence>
<evidence type="ECO:0000256" key="4">
    <source>
        <dbReference type="SAM" id="MobiDB-lite"/>
    </source>
</evidence>
<dbReference type="GO" id="GO:0005524">
    <property type="term" value="F:ATP binding"/>
    <property type="evidence" value="ECO:0007669"/>
    <property type="project" value="UniProtKB-KW"/>
</dbReference>